<reference evidence="2" key="2">
    <citation type="submission" date="2023-05" db="EMBL/GenBank/DDBJ databases">
        <authorList>
            <consortium name="Lawrence Berkeley National Laboratory"/>
            <person name="Steindorff A."/>
            <person name="Hensen N."/>
            <person name="Bonometti L."/>
            <person name="Westerberg I."/>
            <person name="Brannstrom I.O."/>
            <person name="Guillou S."/>
            <person name="Cros-Aarteil S."/>
            <person name="Calhoun S."/>
            <person name="Haridas S."/>
            <person name="Kuo A."/>
            <person name="Mondo S."/>
            <person name="Pangilinan J."/>
            <person name="Riley R."/>
            <person name="Labutti K."/>
            <person name="Andreopoulos B."/>
            <person name="Lipzen A."/>
            <person name="Chen C."/>
            <person name="Yanf M."/>
            <person name="Daum C."/>
            <person name="Ng V."/>
            <person name="Clum A."/>
            <person name="Ohm R."/>
            <person name="Martin F."/>
            <person name="Silar P."/>
            <person name="Natvig D."/>
            <person name="Lalanne C."/>
            <person name="Gautier V."/>
            <person name="Ament-Velasquez S.L."/>
            <person name="Kruys A."/>
            <person name="Hutchinson M.I."/>
            <person name="Powell A.J."/>
            <person name="Barry K."/>
            <person name="Miller A.N."/>
            <person name="Grigoriev I.V."/>
            <person name="Debuchy R."/>
            <person name="Gladieux P."/>
            <person name="Thoren M.H."/>
            <person name="Johannesson H."/>
        </authorList>
    </citation>
    <scope>NUCLEOTIDE SEQUENCE</scope>
    <source>
        <strain evidence="2">PSN293</strain>
    </source>
</reference>
<comment type="caution">
    <text evidence="2">The sequence shown here is derived from an EMBL/GenBank/DDBJ whole genome shotgun (WGS) entry which is preliminary data.</text>
</comment>
<sequence>MGLRLYQPPVESDIKARPSAEKILSHSRGITRHSRIGLNSEQQQERRRRVLTSFESRLPPRDAPTGTTGPSDAYGATGNGENGRHSLRDVAHRVGILDERVVAMFGERWAHLHADTTPFREVEFREADADRTPPTALASLSAMAVEPDFFPRRTVGLPAEHLNSVRRVVASAREAYALSNLPLSNLRSTQAPNRSPYRQAPAAAAVRIRRGQRERERNARRRAAAAPDSLLDVDLTGVPRRPEAQRVPEPGQVDGLGDRNRSLSPEGDNVWHTLLSTLTPDPTPPSVGSSFASASGPASASQSAATRSSATSFTGPDAMEDPALEQPCESACENSDTEGDEEEEAEQNPLTRFPPTRRADQPRTYADVVSRSSSFDEDVEDRLEVITNMAGMQRIVRTLADREDLPDEWWAQVGLSRTLARGASTS</sequence>
<proteinExistence type="predicted"/>
<feature type="compositionally biased region" description="Acidic residues" evidence="1">
    <location>
        <begin position="335"/>
        <end position="346"/>
    </location>
</feature>
<feature type="compositionally biased region" description="Basic and acidic residues" evidence="1">
    <location>
        <begin position="12"/>
        <end position="24"/>
    </location>
</feature>
<protein>
    <submittedName>
        <fullName evidence="2">Uncharacterized protein</fullName>
    </submittedName>
</protein>
<feature type="region of interest" description="Disordered" evidence="1">
    <location>
        <begin position="186"/>
        <end position="375"/>
    </location>
</feature>
<organism evidence="2 3">
    <name type="scientific">Rhypophila decipiens</name>
    <dbReference type="NCBI Taxonomy" id="261697"/>
    <lineage>
        <taxon>Eukaryota</taxon>
        <taxon>Fungi</taxon>
        <taxon>Dikarya</taxon>
        <taxon>Ascomycota</taxon>
        <taxon>Pezizomycotina</taxon>
        <taxon>Sordariomycetes</taxon>
        <taxon>Sordariomycetidae</taxon>
        <taxon>Sordariales</taxon>
        <taxon>Naviculisporaceae</taxon>
        <taxon>Rhypophila</taxon>
    </lineage>
</organism>
<dbReference type="AlphaFoldDB" id="A0AAN7B6B1"/>
<accession>A0AAN7B6B1</accession>
<evidence type="ECO:0000256" key="1">
    <source>
        <dbReference type="SAM" id="MobiDB-lite"/>
    </source>
</evidence>
<reference evidence="2" key="1">
    <citation type="journal article" date="2023" name="Mol. Phylogenet. Evol.">
        <title>Genome-scale phylogeny and comparative genomics of the fungal order Sordariales.</title>
        <authorList>
            <person name="Hensen N."/>
            <person name="Bonometti L."/>
            <person name="Westerberg I."/>
            <person name="Brannstrom I.O."/>
            <person name="Guillou S."/>
            <person name="Cros-Aarteil S."/>
            <person name="Calhoun S."/>
            <person name="Haridas S."/>
            <person name="Kuo A."/>
            <person name="Mondo S."/>
            <person name="Pangilinan J."/>
            <person name="Riley R."/>
            <person name="LaButti K."/>
            <person name="Andreopoulos B."/>
            <person name="Lipzen A."/>
            <person name="Chen C."/>
            <person name="Yan M."/>
            <person name="Daum C."/>
            <person name="Ng V."/>
            <person name="Clum A."/>
            <person name="Steindorff A."/>
            <person name="Ohm R.A."/>
            <person name="Martin F."/>
            <person name="Silar P."/>
            <person name="Natvig D.O."/>
            <person name="Lalanne C."/>
            <person name="Gautier V."/>
            <person name="Ament-Velasquez S.L."/>
            <person name="Kruys A."/>
            <person name="Hutchinson M.I."/>
            <person name="Powell A.J."/>
            <person name="Barry K."/>
            <person name="Miller A.N."/>
            <person name="Grigoriev I.V."/>
            <person name="Debuchy R."/>
            <person name="Gladieux P."/>
            <person name="Hiltunen Thoren M."/>
            <person name="Johannesson H."/>
        </authorList>
    </citation>
    <scope>NUCLEOTIDE SEQUENCE</scope>
    <source>
        <strain evidence="2">PSN293</strain>
    </source>
</reference>
<gene>
    <name evidence="2" type="ORF">QBC37DRAFT_10712</name>
</gene>
<feature type="compositionally biased region" description="Low complexity" evidence="1">
    <location>
        <begin position="273"/>
        <end position="312"/>
    </location>
</feature>
<dbReference type="Proteomes" id="UP001301769">
    <property type="component" value="Unassembled WGS sequence"/>
</dbReference>
<evidence type="ECO:0000313" key="2">
    <source>
        <dbReference type="EMBL" id="KAK4211657.1"/>
    </source>
</evidence>
<dbReference type="EMBL" id="MU858144">
    <property type="protein sequence ID" value="KAK4211657.1"/>
    <property type="molecule type" value="Genomic_DNA"/>
</dbReference>
<name>A0AAN7B6B1_9PEZI</name>
<feature type="region of interest" description="Disordered" evidence="1">
    <location>
        <begin position="1"/>
        <end position="85"/>
    </location>
</feature>
<keyword evidence="3" id="KW-1185">Reference proteome</keyword>
<evidence type="ECO:0000313" key="3">
    <source>
        <dbReference type="Proteomes" id="UP001301769"/>
    </source>
</evidence>